<keyword evidence="1" id="KW-0808">Transferase</keyword>
<protein>
    <recommendedName>
        <fullName evidence="6">Protein kinase domain-containing protein</fullName>
    </recommendedName>
</protein>
<evidence type="ECO:0000313" key="8">
    <source>
        <dbReference type="Proteomes" id="UP001432027"/>
    </source>
</evidence>
<dbReference type="AlphaFoldDB" id="A0AAV5SST8"/>
<dbReference type="GO" id="GO:0005524">
    <property type="term" value="F:ATP binding"/>
    <property type="evidence" value="ECO:0007669"/>
    <property type="project" value="UniProtKB-KW"/>
</dbReference>
<dbReference type="GO" id="GO:0005737">
    <property type="term" value="C:cytoplasm"/>
    <property type="evidence" value="ECO:0007669"/>
    <property type="project" value="TreeGrafter"/>
</dbReference>
<keyword evidence="4" id="KW-0067">ATP-binding</keyword>
<dbReference type="GO" id="GO:0005634">
    <property type="term" value="C:nucleus"/>
    <property type="evidence" value="ECO:0007669"/>
    <property type="project" value="TreeGrafter"/>
</dbReference>
<evidence type="ECO:0000313" key="7">
    <source>
        <dbReference type="EMBL" id="GMS86441.1"/>
    </source>
</evidence>
<keyword evidence="3" id="KW-0418">Kinase</keyword>
<feature type="signal peptide" evidence="5">
    <location>
        <begin position="1"/>
        <end position="25"/>
    </location>
</feature>
<name>A0AAV5SST8_9BILA</name>
<dbReference type="Gene3D" id="3.30.200.20">
    <property type="entry name" value="Phosphorylase Kinase, domain 1"/>
    <property type="match status" value="1"/>
</dbReference>
<organism evidence="7 8">
    <name type="scientific">Pristionchus entomophagus</name>
    <dbReference type="NCBI Taxonomy" id="358040"/>
    <lineage>
        <taxon>Eukaryota</taxon>
        <taxon>Metazoa</taxon>
        <taxon>Ecdysozoa</taxon>
        <taxon>Nematoda</taxon>
        <taxon>Chromadorea</taxon>
        <taxon>Rhabditida</taxon>
        <taxon>Rhabditina</taxon>
        <taxon>Diplogasteromorpha</taxon>
        <taxon>Diplogasteroidea</taxon>
        <taxon>Neodiplogasteridae</taxon>
        <taxon>Pristionchus</taxon>
    </lineage>
</organism>
<dbReference type="PANTHER" id="PTHR11042">
    <property type="entry name" value="EUKARYOTIC TRANSLATION INITIATION FACTOR 2-ALPHA KINASE EIF2-ALPHA KINASE -RELATED"/>
    <property type="match status" value="1"/>
</dbReference>
<dbReference type="PANTHER" id="PTHR11042:SF91">
    <property type="entry name" value="EUKARYOTIC TRANSLATION INITIATION FACTOR 2-ALPHA KINASE"/>
    <property type="match status" value="1"/>
</dbReference>
<dbReference type="Proteomes" id="UP001432027">
    <property type="component" value="Unassembled WGS sequence"/>
</dbReference>
<reference evidence="7" key="1">
    <citation type="submission" date="2023-10" db="EMBL/GenBank/DDBJ databases">
        <title>Genome assembly of Pristionchus species.</title>
        <authorList>
            <person name="Yoshida K."/>
            <person name="Sommer R.J."/>
        </authorList>
    </citation>
    <scope>NUCLEOTIDE SEQUENCE</scope>
    <source>
        <strain evidence="7">RS0144</strain>
    </source>
</reference>
<dbReference type="Gene3D" id="1.10.510.10">
    <property type="entry name" value="Transferase(Phosphotransferase) domain 1"/>
    <property type="match status" value="2"/>
</dbReference>
<dbReference type="Pfam" id="PF00069">
    <property type="entry name" value="Pkinase"/>
    <property type="match status" value="1"/>
</dbReference>
<evidence type="ECO:0000256" key="5">
    <source>
        <dbReference type="SAM" id="SignalP"/>
    </source>
</evidence>
<sequence>FGQYSSKVDIFALGLILTEMCVVLSKDQAEKVFDGCRSGRKSDVLNCLPEVKRFVNWLTNVTSTVRPGCKQILDHEFFGMNNFTSEFLKKFKIRRIIDQSRSSIVFEACNLVDGREYAVKRVATQTRYSEYALKEIRALASMKHENILSYNNAWIEKPPNGWQKRSDRHLLPSFGSEKIKNLYSGRSKFIYIQTELCTDTLADWLRTNKSRNTSQTKLWFKQIVSAVAYIHRERKIHGNLKTRFILIDNNNRIKVGGLGAVLAHTKGEEVSTMRTAENFKPSYKGRRERWF</sequence>
<dbReference type="SUPFAM" id="SSF56112">
    <property type="entry name" value="Protein kinase-like (PK-like)"/>
    <property type="match status" value="2"/>
</dbReference>
<feature type="non-terminal residue" evidence="7">
    <location>
        <position position="1"/>
    </location>
</feature>
<dbReference type="EMBL" id="BTSX01000002">
    <property type="protein sequence ID" value="GMS86441.1"/>
    <property type="molecule type" value="Genomic_DNA"/>
</dbReference>
<evidence type="ECO:0000256" key="2">
    <source>
        <dbReference type="ARBA" id="ARBA00022741"/>
    </source>
</evidence>
<evidence type="ECO:0000256" key="4">
    <source>
        <dbReference type="ARBA" id="ARBA00022840"/>
    </source>
</evidence>
<feature type="domain" description="Protein kinase" evidence="6">
    <location>
        <begin position="1"/>
        <end position="78"/>
    </location>
</feature>
<keyword evidence="2" id="KW-0547">Nucleotide-binding</keyword>
<evidence type="ECO:0000256" key="1">
    <source>
        <dbReference type="ARBA" id="ARBA00022679"/>
    </source>
</evidence>
<comment type="caution">
    <text evidence="7">The sequence shown here is derived from an EMBL/GenBank/DDBJ whole genome shotgun (WGS) entry which is preliminary data.</text>
</comment>
<gene>
    <name evidence="7" type="ORF">PENTCL1PPCAC_8616</name>
</gene>
<keyword evidence="8" id="KW-1185">Reference proteome</keyword>
<feature type="chain" id="PRO_5043753075" description="Protein kinase domain-containing protein" evidence="5">
    <location>
        <begin position="26"/>
        <end position="291"/>
    </location>
</feature>
<accession>A0AAV5SST8</accession>
<dbReference type="SMART" id="SM00220">
    <property type="entry name" value="S_TKc"/>
    <property type="match status" value="1"/>
</dbReference>
<dbReference type="PROSITE" id="PS50011">
    <property type="entry name" value="PROTEIN_KINASE_DOM"/>
    <property type="match status" value="2"/>
</dbReference>
<dbReference type="GO" id="GO:0004694">
    <property type="term" value="F:eukaryotic translation initiation factor 2alpha kinase activity"/>
    <property type="evidence" value="ECO:0007669"/>
    <property type="project" value="TreeGrafter"/>
</dbReference>
<keyword evidence="5" id="KW-0732">Signal</keyword>
<dbReference type="InterPro" id="IPR050339">
    <property type="entry name" value="CC_SR_Kinase"/>
</dbReference>
<evidence type="ECO:0000256" key="3">
    <source>
        <dbReference type="ARBA" id="ARBA00022777"/>
    </source>
</evidence>
<evidence type="ECO:0000259" key="6">
    <source>
        <dbReference type="PROSITE" id="PS50011"/>
    </source>
</evidence>
<feature type="non-terminal residue" evidence="7">
    <location>
        <position position="291"/>
    </location>
</feature>
<proteinExistence type="predicted"/>
<dbReference type="InterPro" id="IPR000719">
    <property type="entry name" value="Prot_kinase_dom"/>
</dbReference>
<dbReference type="InterPro" id="IPR011009">
    <property type="entry name" value="Kinase-like_dom_sf"/>
</dbReference>
<feature type="domain" description="Protein kinase" evidence="6">
    <location>
        <begin position="91"/>
        <end position="291"/>
    </location>
</feature>